<comment type="caution">
    <text evidence="1">The sequence shown here is derived from an EMBL/GenBank/DDBJ whole genome shotgun (WGS) entry which is preliminary data.</text>
</comment>
<gene>
    <name evidence="1" type="ORF">VTK73DRAFT_5193</name>
</gene>
<proteinExistence type="predicted"/>
<keyword evidence="2" id="KW-1185">Reference proteome</keyword>
<organism evidence="1 2">
    <name type="scientific">Phialemonium thermophilum</name>
    <dbReference type="NCBI Taxonomy" id="223376"/>
    <lineage>
        <taxon>Eukaryota</taxon>
        <taxon>Fungi</taxon>
        <taxon>Dikarya</taxon>
        <taxon>Ascomycota</taxon>
        <taxon>Pezizomycotina</taxon>
        <taxon>Sordariomycetes</taxon>
        <taxon>Sordariomycetidae</taxon>
        <taxon>Cephalothecales</taxon>
        <taxon>Cephalothecaceae</taxon>
        <taxon>Phialemonium</taxon>
    </lineage>
</organism>
<dbReference type="EMBL" id="JAZHXJ010000291">
    <property type="protein sequence ID" value="KAL1865585.1"/>
    <property type="molecule type" value="Genomic_DNA"/>
</dbReference>
<dbReference type="Proteomes" id="UP001586593">
    <property type="component" value="Unassembled WGS sequence"/>
</dbReference>
<evidence type="ECO:0000313" key="1">
    <source>
        <dbReference type="EMBL" id="KAL1865585.1"/>
    </source>
</evidence>
<sequence>MEMPVSPLCQAWMRASVLNRQQPLCTRRQLPYRTFSTNSWRKTAWWSPPVKRFATYTITVGLLIAPAGRPVPTRIAEPLKGLDKLLAYIKCAEKGGKGSYAGKGIGSRGDKEISSFCFGACQPNHERQSSNNS</sequence>
<protein>
    <submittedName>
        <fullName evidence="1">Uncharacterized protein</fullName>
    </submittedName>
</protein>
<accession>A0ABR3WPJ0</accession>
<evidence type="ECO:0000313" key="2">
    <source>
        <dbReference type="Proteomes" id="UP001586593"/>
    </source>
</evidence>
<name>A0ABR3WPJ0_9PEZI</name>
<reference evidence="1 2" key="1">
    <citation type="journal article" date="2024" name="Commun. Biol.">
        <title>Comparative genomic analysis of thermophilic fungi reveals convergent evolutionary adaptations and gene losses.</title>
        <authorList>
            <person name="Steindorff A.S."/>
            <person name="Aguilar-Pontes M.V."/>
            <person name="Robinson A.J."/>
            <person name="Andreopoulos B."/>
            <person name="LaButti K."/>
            <person name="Kuo A."/>
            <person name="Mondo S."/>
            <person name="Riley R."/>
            <person name="Otillar R."/>
            <person name="Haridas S."/>
            <person name="Lipzen A."/>
            <person name="Grimwood J."/>
            <person name="Schmutz J."/>
            <person name="Clum A."/>
            <person name="Reid I.D."/>
            <person name="Moisan M.C."/>
            <person name="Butler G."/>
            <person name="Nguyen T.T.M."/>
            <person name="Dewar K."/>
            <person name="Conant G."/>
            <person name="Drula E."/>
            <person name="Henrissat B."/>
            <person name="Hansel C."/>
            <person name="Singer S."/>
            <person name="Hutchinson M.I."/>
            <person name="de Vries R.P."/>
            <person name="Natvig D.O."/>
            <person name="Powell A.J."/>
            <person name="Tsang A."/>
            <person name="Grigoriev I.V."/>
        </authorList>
    </citation>
    <scope>NUCLEOTIDE SEQUENCE [LARGE SCALE GENOMIC DNA]</scope>
    <source>
        <strain evidence="1 2">ATCC 24622</strain>
    </source>
</reference>